<reference evidence="1 2" key="1">
    <citation type="submission" date="2018-01" db="EMBL/GenBank/DDBJ databases">
        <title>Genomic Encyclopedia of Type Strains, Phase I: the one thousand microbial genomes (KMG-I) project.</title>
        <authorList>
            <person name="Goeker M."/>
        </authorList>
    </citation>
    <scope>NUCLEOTIDE SEQUENCE [LARGE SCALE GENOMIC DNA]</scope>
    <source>
        <strain evidence="1 2">DSM 17960</strain>
    </source>
</reference>
<sequence>MVKYQDGIMKFKYNQPPTSVLRYGGLRAFFETKVLNQSSGIFSNFGAENPPHRKAEKRCLLYAEKFRKKFFLVY</sequence>
<organism evidence="1 2">
    <name type="scientific">Flavobacterium croceum DSM 17960</name>
    <dbReference type="NCBI Taxonomy" id="1121886"/>
    <lineage>
        <taxon>Bacteria</taxon>
        <taxon>Pseudomonadati</taxon>
        <taxon>Bacteroidota</taxon>
        <taxon>Flavobacteriia</taxon>
        <taxon>Flavobacteriales</taxon>
        <taxon>Flavobacteriaceae</taxon>
        <taxon>Flavobacterium</taxon>
    </lineage>
</organism>
<dbReference type="EMBL" id="PQNY01000093">
    <property type="protein sequence ID" value="POS00502.1"/>
    <property type="molecule type" value="Genomic_DNA"/>
</dbReference>
<evidence type="ECO:0000313" key="2">
    <source>
        <dbReference type="Proteomes" id="UP000237056"/>
    </source>
</evidence>
<gene>
    <name evidence="1" type="ORF">Q361_1943</name>
</gene>
<proteinExistence type="predicted"/>
<evidence type="ECO:0000313" key="1">
    <source>
        <dbReference type="EMBL" id="POS00502.1"/>
    </source>
</evidence>
<accession>A0A2S4N431</accession>
<protein>
    <submittedName>
        <fullName evidence="1">Uncharacterized protein</fullName>
    </submittedName>
</protein>
<keyword evidence="2" id="KW-1185">Reference proteome</keyword>
<dbReference type="AlphaFoldDB" id="A0A2S4N431"/>
<dbReference type="Proteomes" id="UP000237056">
    <property type="component" value="Unassembled WGS sequence"/>
</dbReference>
<name>A0A2S4N431_9FLAO</name>
<comment type="caution">
    <text evidence="1">The sequence shown here is derived from an EMBL/GenBank/DDBJ whole genome shotgun (WGS) entry which is preliminary data.</text>
</comment>